<dbReference type="InterPro" id="IPR038591">
    <property type="entry name" value="NolW-like_sf"/>
</dbReference>
<evidence type="ECO:0000256" key="4">
    <source>
        <dbReference type="RuleBase" id="RU004003"/>
    </source>
</evidence>
<dbReference type="GO" id="GO:0009306">
    <property type="term" value="P:protein secretion"/>
    <property type="evidence" value="ECO:0007669"/>
    <property type="project" value="InterPro"/>
</dbReference>
<feature type="compositionally biased region" description="Low complexity" evidence="6">
    <location>
        <begin position="405"/>
        <end position="422"/>
    </location>
</feature>
<dbReference type="Proteomes" id="UP000241986">
    <property type="component" value="Unassembled WGS sequence"/>
</dbReference>
<dbReference type="GO" id="GO:0015627">
    <property type="term" value="C:type II protein secretion system complex"/>
    <property type="evidence" value="ECO:0007669"/>
    <property type="project" value="TreeGrafter"/>
</dbReference>
<comment type="similarity">
    <text evidence="4">Belongs to the bacterial secretin family.</text>
</comment>
<evidence type="ECO:0000256" key="3">
    <source>
        <dbReference type="ARBA" id="ARBA00023136"/>
    </source>
</evidence>
<organism evidence="10 11">
    <name type="scientific">Aeromonas veronii</name>
    <dbReference type="NCBI Taxonomy" id="654"/>
    <lineage>
        <taxon>Bacteria</taxon>
        <taxon>Pseudomonadati</taxon>
        <taxon>Pseudomonadota</taxon>
        <taxon>Gammaproteobacteria</taxon>
        <taxon>Aeromonadales</taxon>
        <taxon>Aeromonadaceae</taxon>
        <taxon>Aeromonas</taxon>
    </lineage>
</organism>
<evidence type="ECO:0000259" key="8">
    <source>
        <dbReference type="Pfam" id="PF00263"/>
    </source>
</evidence>
<evidence type="ECO:0000256" key="2">
    <source>
        <dbReference type="ARBA" id="ARBA00022729"/>
    </source>
</evidence>
<evidence type="ECO:0000313" key="10">
    <source>
        <dbReference type="EMBL" id="PTH79711.1"/>
    </source>
</evidence>
<dbReference type="PANTHER" id="PTHR30332:SF25">
    <property type="entry name" value="SECRETIN XPSD"/>
    <property type="match status" value="1"/>
</dbReference>
<dbReference type="Pfam" id="PF00263">
    <property type="entry name" value="Secretin"/>
    <property type="match status" value="1"/>
</dbReference>
<evidence type="ECO:0000256" key="7">
    <source>
        <dbReference type="SAM" id="SignalP"/>
    </source>
</evidence>
<keyword evidence="2 7" id="KW-0732">Signal</keyword>
<dbReference type="PRINTS" id="PR00811">
    <property type="entry name" value="BCTERIALGSPD"/>
</dbReference>
<evidence type="ECO:0000256" key="5">
    <source>
        <dbReference type="RuleBase" id="RU004004"/>
    </source>
</evidence>
<keyword evidence="3" id="KW-0472">Membrane</keyword>
<dbReference type="InterPro" id="IPR050810">
    <property type="entry name" value="Bact_Secretion_Sys_Channel"/>
</dbReference>
<comment type="caution">
    <text evidence="10">The sequence shown here is derived from an EMBL/GenBank/DDBJ whole genome shotgun (WGS) entry which is preliminary data.</text>
</comment>
<dbReference type="EMBL" id="PZKL01000039">
    <property type="protein sequence ID" value="PTH79711.1"/>
    <property type="molecule type" value="Genomic_DNA"/>
</dbReference>
<dbReference type="InterPro" id="IPR001775">
    <property type="entry name" value="GspD/PilQ"/>
</dbReference>
<evidence type="ECO:0000313" key="11">
    <source>
        <dbReference type="Proteomes" id="UP000241986"/>
    </source>
</evidence>
<dbReference type="Pfam" id="PF03958">
    <property type="entry name" value="Secretin_N"/>
    <property type="match status" value="1"/>
</dbReference>
<feature type="domain" description="NolW-like" evidence="9">
    <location>
        <begin position="355"/>
        <end position="463"/>
    </location>
</feature>
<dbReference type="PRINTS" id="PR01032">
    <property type="entry name" value="PHAGEIV"/>
</dbReference>
<keyword evidence="5" id="KW-0813">Transport</keyword>
<protein>
    <submittedName>
        <fullName evidence="10">General secretion pathway protein GspD</fullName>
    </submittedName>
</protein>
<evidence type="ECO:0000256" key="6">
    <source>
        <dbReference type="SAM" id="MobiDB-lite"/>
    </source>
</evidence>
<name>A0A2S3XH19_AERVE</name>
<dbReference type="InterPro" id="IPR005644">
    <property type="entry name" value="NolW-like"/>
</dbReference>
<comment type="subcellular location">
    <subcellularLocation>
        <location evidence="5">Cell outer membrane</location>
    </subcellularLocation>
    <subcellularLocation>
        <location evidence="1">Membrane</location>
    </subcellularLocation>
</comment>
<feature type="chain" id="PRO_5041065837" evidence="7">
    <location>
        <begin position="28"/>
        <end position="736"/>
    </location>
</feature>
<feature type="signal peptide" evidence="7">
    <location>
        <begin position="1"/>
        <end position="27"/>
    </location>
</feature>
<feature type="region of interest" description="Disordered" evidence="6">
    <location>
        <begin position="385"/>
        <end position="428"/>
    </location>
</feature>
<sequence>MNHTVTTMIHRQLPRLTLLASALGLLAGCAINTNPTPLPGPLRAPLVQTEQDETLQAGSAEPDARQGLAQRFNLTPSQRQQVRVVEPDGQPLGQGLQGDAVSLNVNNFPLPAFINEVFGKQLGLSFTLSPELQKKTDLVTLRMSEPQPPAALFNTARNVLADYGVEVKLRDGLYNFAVSNTVANDALPLMVSGDALPEVPMSHRPVFQIVPMRVVNSNQMEIWIKEMFANNTELKVTADYIANTIMLRGGVEQVKQAVAAIRLFDQPTLKSSNSMSITPVYSDADQLGNALIKVLQSEGYNVSDTPPMGSVMVLKLKELQRLIIFAADGTTLSHVRDWVEILDRESQEKVENGLFIYQVKNTQAAAIATMLGSLGYSATVPASGIDSSNTRSAGDNGLAKGFGNTTSGTQRAAASATSSTTTGGSGEAGAVVVDANRNALIFKGSGKEWIKLRPLLDQLDKAVPSVMIDVLLAEVTLNDKEGLGVDWKNIRTDLGARDLVMGTANGLGSSGLNMALNSAGQTRATLNAFYDNKQAVIRSSPKLMVRSGEEARIEVGNEIPVVTGTSQASDNPDAPINKTVQYRKTGVILSIKPTVQASGVVDLLVSQELSEQADTSSSSEALSPTIMNRKVETALTLRDGGSVMLAGLISSSKGEGDTGVPLLGDIPWLGNFFKSKSNSENRTELVVMIIPYVMRDFSEAQSLTERYQQQLQLNNAPTLKRRFLPGMAPKKPTDSL</sequence>
<reference evidence="10 11" key="1">
    <citation type="submission" date="2018-03" db="EMBL/GenBank/DDBJ databases">
        <title>Aeromonas veronii whole genome sequencing and analysis.</title>
        <authorList>
            <person name="Xie H."/>
            <person name="Liu T."/>
            <person name="Wang K."/>
        </authorList>
    </citation>
    <scope>NUCLEOTIDE SEQUENCE [LARGE SCALE GENOMIC DNA]</scope>
    <source>
        <strain evidence="10 11">XH.VA.1</strain>
    </source>
</reference>
<dbReference type="AlphaFoldDB" id="A0A2S3XH19"/>
<dbReference type="Gene3D" id="3.30.1370.120">
    <property type="match status" value="2"/>
</dbReference>
<dbReference type="RefSeq" id="WP_064336927.1">
    <property type="nucleotide sequence ID" value="NZ_CAWNSG010000022.1"/>
</dbReference>
<dbReference type="PANTHER" id="PTHR30332">
    <property type="entry name" value="PROBABLE GENERAL SECRETION PATHWAY PROTEIN D"/>
    <property type="match status" value="1"/>
</dbReference>
<gene>
    <name evidence="10" type="ORF">DAA48_17490</name>
</gene>
<evidence type="ECO:0000259" key="9">
    <source>
        <dbReference type="Pfam" id="PF03958"/>
    </source>
</evidence>
<feature type="domain" description="Type II/III secretion system secretin-like" evidence="8">
    <location>
        <begin position="531"/>
        <end position="695"/>
    </location>
</feature>
<dbReference type="KEGG" id="avo:AMS64_16635"/>
<dbReference type="GO" id="GO:0009279">
    <property type="term" value="C:cell outer membrane"/>
    <property type="evidence" value="ECO:0007669"/>
    <property type="project" value="UniProtKB-SubCell"/>
</dbReference>
<dbReference type="InterPro" id="IPR004846">
    <property type="entry name" value="T2SS/T3SS_dom"/>
</dbReference>
<evidence type="ECO:0000256" key="1">
    <source>
        <dbReference type="ARBA" id="ARBA00004370"/>
    </source>
</evidence>
<accession>A0A2S3XH19</accession>
<proteinExistence type="inferred from homology"/>